<dbReference type="Proteomes" id="UP000221980">
    <property type="component" value="Unassembled WGS sequence"/>
</dbReference>
<keyword evidence="2" id="KW-0472">Membrane</keyword>
<evidence type="ECO:0000313" key="3">
    <source>
        <dbReference type="EMBL" id="PHM50363.1"/>
    </source>
</evidence>
<keyword evidence="2" id="KW-1133">Transmembrane helix</keyword>
<dbReference type="OrthoDB" id="7053268at2"/>
<sequence>MKWLGKFFVTLILLLILAMIVIYVAIQTHWGAKQLSQWLSKQGHYQISIAGISHSWRQPATLTLSHADISDKQSPFSLSAKTINLDFKWQDLLTSQNLHRLTLQQGTLILLSGRASENQFPLPLQADILQLNQMNVQLNNPNTGIQGKNITGGITPWVPTAENPFGHGKYQFSASEIRLNDIPVENVIMQGGYQDKILTVDAFGATFLQGAISGDGQRLPDGSWKLNNILISDIRWQSPMALSTLKEKISHLPAIYVKDLNITNAKMQGANWSVDYLDGTVKNLGLVNGSWDAEDGLIDFNAMNMAFNNAQFSDTLGKLRFSDDIFTIAHLTTHYQKGLFNIQSQWDRKNRQLTIKNSAVTGLLYILPEEWLNNFKKTAPEWISGLQLNDITINNTLLIDGNPGFPFQLTTLSGHIDTMDILKNGNWGLWNGKAYLQATGGTFNKIEIVRPYLQLHATDGKVTIDKLDAFTGDGLLKMTGTVEQHPAQIPFNLNFTGMNADLNILPQWGWIPLNIQGEGNFSLAITGDFSADDIKGTINGTLNAENKSSDKESQSIEQGLISTSRCPPTTTHSPVESPDAGHATADNHSAIESQICAKIKL</sequence>
<protein>
    <recommendedName>
        <fullName evidence="5">AsmA domain-containing protein</fullName>
    </recommendedName>
</protein>
<dbReference type="EMBL" id="NITZ01000002">
    <property type="protein sequence ID" value="PHM50363.1"/>
    <property type="molecule type" value="Genomic_DNA"/>
</dbReference>
<evidence type="ECO:0008006" key="5">
    <source>
        <dbReference type="Google" id="ProtNLM"/>
    </source>
</evidence>
<comment type="caution">
    <text evidence="3">The sequence shown here is derived from an EMBL/GenBank/DDBJ whole genome shotgun (WGS) entry which is preliminary data.</text>
</comment>
<proteinExistence type="predicted"/>
<keyword evidence="2" id="KW-0812">Transmembrane</keyword>
<keyword evidence="4" id="KW-1185">Reference proteome</keyword>
<feature type="region of interest" description="Disordered" evidence="1">
    <location>
        <begin position="542"/>
        <end position="588"/>
    </location>
</feature>
<gene>
    <name evidence="3" type="ORF">Xmir_00542</name>
</gene>
<organism evidence="3 4">
    <name type="scientific">Xenorhabdus miraniensis</name>
    <dbReference type="NCBI Taxonomy" id="351674"/>
    <lineage>
        <taxon>Bacteria</taxon>
        <taxon>Pseudomonadati</taxon>
        <taxon>Pseudomonadota</taxon>
        <taxon>Gammaproteobacteria</taxon>
        <taxon>Enterobacterales</taxon>
        <taxon>Morganellaceae</taxon>
        <taxon>Xenorhabdus</taxon>
    </lineage>
</organism>
<evidence type="ECO:0000256" key="2">
    <source>
        <dbReference type="SAM" id="Phobius"/>
    </source>
</evidence>
<accession>A0A2D0JVJ8</accession>
<dbReference type="AlphaFoldDB" id="A0A2D0JVJ8"/>
<evidence type="ECO:0000313" key="4">
    <source>
        <dbReference type="Proteomes" id="UP000221980"/>
    </source>
</evidence>
<dbReference type="RefSeq" id="WP_099112919.1">
    <property type="nucleotide sequence ID" value="NZ_CAWNQI010000051.1"/>
</dbReference>
<feature type="compositionally biased region" description="Polar residues" evidence="1">
    <location>
        <begin position="555"/>
        <end position="574"/>
    </location>
</feature>
<name>A0A2D0JVJ8_9GAMM</name>
<evidence type="ECO:0000256" key="1">
    <source>
        <dbReference type="SAM" id="MobiDB-lite"/>
    </source>
</evidence>
<feature type="transmembrane region" description="Helical" evidence="2">
    <location>
        <begin position="7"/>
        <end position="26"/>
    </location>
</feature>
<reference evidence="3 4" key="1">
    <citation type="journal article" date="2017" name="Nat. Microbiol.">
        <title>Natural product diversity associated with the nematode symbionts Photorhabdus and Xenorhabdus.</title>
        <authorList>
            <person name="Tobias N.J."/>
            <person name="Wolff H."/>
            <person name="Djahanschiri B."/>
            <person name="Grundmann F."/>
            <person name="Kronenwerth M."/>
            <person name="Shi Y.M."/>
            <person name="Simonyi S."/>
            <person name="Grun P."/>
            <person name="Shapiro-Ilan D."/>
            <person name="Pidot S.J."/>
            <person name="Stinear T.P."/>
            <person name="Ebersberger I."/>
            <person name="Bode H.B."/>
        </authorList>
    </citation>
    <scope>NUCLEOTIDE SEQUENCE [LARGE SCALE GENOMIC DNA]</scope>
    <source>
        <strain evidence="3 4">DSM 17902</strain>
    </source>
</reference>